<keyword evidence="4 7" id="KW-0378">Hydrolase</keyword>
<dbReference type="InterPro" id="IPR050127">
    <property type="entry name" value="Serine_Proteases_S1"/>
</dbReference>
<keyword evidence="2" id="KW-0964">Secreted</keyword>
<evidence type="ECO:0000256" key="8">
    <source>
        <dbReference type="SAM" id="SignalP"/>
    </source>
</evidence>
<dbReference type="EMBL" id="JAPTSV010000013">
    <property type="protein sequence ID" value="KAJ1521039.1"/>
    <property type="molecule type" value="Genomic_DNA"/>
</dbReference>
<evidence type="ECO:0000313" key="10">
    <source>
        <dbReference type="EMBL" id="KAJ1521039.1"/>
    </source>
</evidence>
<name>A0AAV7XB45_9NEOP</name>
<dbReference type="PROSITE" id="PS00134">
    <property type="entry name" value="TRYPSIN_HIS"/>
    <property type="match status" value="1"/>
</dbReference>
<dbReference type="PANTHER" id="PTHR24264">
    <property type="entry name" value="TRYPSIN-RELATED"/>
    <property type="match status" value="1"/>
</dbReference>
<comment type="caution">
    <text evidence="10">The sequence shown here is derived from an EMBL/GenBank/DDBJ whole genome shotgun (WGS) entry which is preliminary data.</text>
</comment>
<dbReference type="SUPFAM" id="SSF50494">
    <property type="entry name" value="Trypsin-like serine proteases"/>
    <property type="match status" value="1"/>
</dbReference>
<organism evidence="10 11">
    <name type="scientific">Megalurothrips usitatus</name>
    <name type="common">bean blossom thrips</name>
    <dbReference type="NCBI Taxonomy" id="439358"/>
    <lineage>
        <taxon>Eukaryota</taxon>
        <taxon>Metazoa</taxon>
        <taxon>Ecdysozoa</taxon>
        <taxon>Arthropoda</taxon>
        <taxon>Hexapoda</taxon>
        <taxon>Insecta</taxon>
        <taxon>Pterygota</taxon>
        <taxon>Neoptera</taxon>
        <taxon>Paraneoptera</taxon>
        <taxon>Thysanoptera</taxon>
        <taxon>Terebrantia</taxon>
        <taxon>Thripoidea</taxon>
        <taxon>Thripidae</taxon>
        <taxon>Megalurothrips</taxon>
    </lineage>
</organism>
<dbReference type="GO" id="GO:0005615">
    <property type="term" value="C:extracellular space"/>
    <property type="evidence" value="ECO:0007669"/>
    <property type="project" value="TreeGrafter"/>
</dbReference>
<keyword evidence="11" id="KW-1185">Reference proteome</keyword>
<dbReference type="InterPro" id="IPR009003">
    <property type="entry name" value="Peptidase_S1_PA"/>
</dbReference>
<dbReference type="GO" id="GO:0004252">
    <property type="term" value="F:serine-type endopeptidase activity"/>
    <property type="evidence" value="ECO:0007669"/>
    <property type="project" value="InterPro"/>
</dbReference>
<dbReference type="SMART" id="SM00020">
    <property type="entry name" value="Tryp_SPc"/>
    <property type="match status" value="1"/>
</dbReference>
<dbReference type="PANTHER" id="PTHR24264:SF15">
    <property type="entry name" value="RIKEN CDNA 2210010C04 GENE"/>
    <property type="match status" value="1"/>
</dbReference>
<evidence type="ECO:0000256" key="4">
    <source>
        <dbReference type="ARBA" id="ARBA00022801"/>
    </source>
</evidence>
<dbReference type="FunFam" id="2.40.10.10:FF:000068">
    <property type="entry name" value="transmembrane protease serine 2"/>
    <property type="match status" value="1"/>
</dbReference>
<keyword evidence="5 7" id="KW-0720">Serine protease</keyword>
<protein>
    <recommendedName>
        <fullName evidence="9">Peptidase S1 domain-containing protein</fullName>
    </recommendedName>
</protein>
<feature type="domain" description="Peptidase S1" evidence="9">
    <location>
        <begin position="39"/>
        <end position="273"/>
    </location>
</feature>
<dbReference type="PRINTS" id="PR00722">
    <property type="entry name" value="CHYMOTRYPSIN"/>
</dbReference>
<keyword evidence="6" id="KW-1015">Disulfide bond</keyword>
<dbReference type="GO" id="GO:0006508">
    <property type="term" value="P:proteolysis"/>
    <property type="evidence" value="ECO:0007669"/>
    <property type="project" value="UniProtKB-KW"/>
</dbReference>
<evidence type="ECO:0000259" key="9">
    <source>
        <dbReference type="PROSITE" id="PS50240"/>
    </source>
</evidence>
<proteinExistence type="predicted"/>
<dbReference type="FunFam" id="2.40.10.10:FF:000036">
    <property type="entry name" value="Trypsin beta"/>
    <property type="match status" value="1"/>
</dbReference>
<feature type="signal peptide" evidence="8">
    <location>
        <begin position="1"/>
        <end position="23"/>
    </location>
</feature>
<accession>A0AAV7XB45</accession>
<reference evidence="10" key="1">
    <citation type="submission" date="2022-12" db="EMBL/GenBank/DDBJ databases">
        <title>Chromosome-level genome assembly of the bean flower thrips Megalurothrips usitatus.</title>
        <authorList>
            <person name="Ma L."/>
            <person name="Liu Q."/>
            <person name="Li H."/>
            <person name="Cai W."/>
        </authorList>
    </citation>
    <scope>NUCLEOTIDE SEQUENCE</scope>
    <source>
        <strain evidence="10">Cailab_2022a</strain>
    </source>
</reference>
<dbReference type="CDD" id="cd00190">
    <property type="entry name" value="Tryp_SPc"/>
    <property type="match status" value="1"/>
</dbReference>
<feature type="chain" id="PRO_5043653198" description="Peptidase S1 domain-containing protein" evidence="8">
    <location>
        <begin position="24"/>
        <end position="279"/>
    </location>
</feature>
<gene>
    <name evidence="10" type="ORF">ONE63_002750</name>
</gene>
<evidence type="ECO:0000256" key="7">
    <source>
        <dbReference type="RuleBase" id="RU363034"/>
    </source>
</evidence>
<evidence type="ECO:0000313" key="11">
    <source>
        <dbReference type="Proteomes" id="UP001075354"/>
    </source>
</evidence>
<evidence type="ECO:0000256" key="6">
    <source>
        <dbReference type="ARBA" id="ARBA00023157"/>
    </source>
</evidence>
<evidence type="ECO:0000256" key="1">
    <source>
        <dbReference type="ARBA" id="ARBA00004239"/>
    </source>
</evidence>
<dbReference type="InterPro" id="IPR043504">
    <property type="entry name" value="Peptidase_S1_PA_chymotrypsin"/>
</dbReference>
<dbReference type="InterPro" id="IPR001254">
    <property type="entry name" value="Trypsin_dom"/>
</dbReference>
<dbReference type="InterPro" id="IPR033116">
    <property type="entry name" value="TRYPSIN_SER"/>
</dbReference>
<dbReference type="PROSITE" id="PS00135">
    <property type="entry name" value="TRYPSIN_SER"/>
    <property type="match status" value="1"/>
</dbReference>
<dbReference type="InterPro" id="IPR018114">
    <property type="entry name" value="TRYPSIN_HIS"/>
</dbReference>
<keyword evidence="3 7" id="KW-0645">Protease</keyword>
<evidence type="ECO:0000256" key="3">
    <source>
        <dbReference type="ARBA" id="ARBA00022670"/>
    </source>
</evidence>
<dbReference type="AlphaFoldDB" id="A0AAV7XB45"/>
<dbReference type="Proteomes" id="UP001075354">
    <property type="component" value="Chromosome 13"/>
</dbReference>
<dbReference type="PROSITE" id="PS50240">
    <property type="entry name" value="TRYPSIN_DOM"/>
    <property type="match status" value="1"/>
</dbReference>
<dbReference type="InterPro" id="IPR001314">
    <property type="entry name" value="Peptidase_S1A"/>
</dbReference>
<keyword evidence="8" id="KW-0732">Signal</keyword>
<comment type="subcellular location">
    <subcellularLocation>
        <location evidence="1">Secreted</location>
        <location evidence="1">Extracellular space</location>
    </subcellularLocation>
</comment>
<evidence type="ECO:0000256" key="2">
    <source>
        <dbReference type="ARBA" id="ARBA00022525"/>
    </source>
</evidence>
<dbReference type="Pfam" id="PF00089">
    <property type="entry name" value="Trypsin"/>
    <property type="match status" value="1"/>
</dbReference>
<dbReference type="Gene3D" id="2.40.10.10">
    <property type="entry name" value="Trypsin-like serine proteases"/>
    <property type="match status" value="2"/>
</dbReference>
<sequence>MPPSARHVPVLAVLAALLGAAHGWPARLGRSADDVAPQIVGGGPVTIDQHPYQVSMEKLKSHDCGGSILSDTWVLTAAHCLFAGSRNAAYKPHYITIRYGSSTKERGGAVLQAVWTGLHTEYNSAYYAHDIGLIQVETPFVFSSAARPVQLPAVGWAPGPGDVYTVTGWGTEDSEDIDGPEQLHAVQVPAVPHNTCKVAYAWRGNLVDRSMFCAGVEGKDSCQGDSGGPIVNAEGLQVGVVSWGIGCGSPGFPGVYASLGDAVNRGYIADITGGGPGRR</sequence>
<evidence type="ECO:0000256" key="5">
    <source>
        <dbReference type="ARBA" id="ARBA00022825"/>
    </source>
</evidence>